<evidence type="ECO:0000313" key="1">
    <source>
        <dbReference type="EMBL" id="MBW0551499.1"/>
    </source>
</evidence>
<organism evidence="1 2">
    <name type="scientific">Austropuccinia psidii MF-1</name>
    <dbReference type="NCBI Taxonomy" id="1389203"/>
    <lineage>
        <taxon>Eukaryota</taxon>
        <taxon>Fungi</taxon>
        <taxon>Dikarya</taxon>
        <taxon>Basidiomycota</taxon>
        <taxon>Pucciniomycotina</taxon>
        <taxon>Pucciniomycetes</taxon>
        <taxon>Pucciniales</taxon>
        <taxon>Sphaerophragmiaceae</taxon>
        <taxon>Austropuccinia</taxon>
    </lineage>
</organism>
<reference evidence="1" key="1">
    <citation type="submission" date="2021-03" db="EMBL/GenBank/DDBJ databases">
        <title>Draft genome sequence of rust myrtle Austropuccinia psidii MF-1, a brazilian biotype.</title>
        <authorList>
            <person name="Quecine M.C."/>
            <person name="Pachon D.M.R."/>
            <person name="Bonatelli M.L."/>
            <person name="Correr F.H."/>
            <person name="Franceschini L.M."/>
            <person name="Leite T.F."/>
            <person name="Margarido G.R.A."/>
            <person name="Almeida C.A."/>
            <person name="Ferrarezi J.A."/>
            <person name="Labate C.A."/>
        </authorList>
    </citation>
    <scope>NUCLEOTIDE SEQUENCE</scope>
    <source>
        <strain evidence="1">MF-1</strain>
    </source>
</reference>
<proteinExistence type="predicted"/>
<dbReference type="Gene3D" id="3.30.420.10">
    <property type="entry name" value="Ribonuclease H-like superfamily/Ribonuclease H"/>
    <property type="match status" value="1"/>
</dbReference>
<dbReference type="OrthoDB" id="3268967at2759"/>
<dbReference type="Proteomes" id="UP000765509">
    <property type="component" value="Unassembled WGS sequence"/>
</dbReference>
<gene>
    <name evidence="1" type="ORF">O181_091214</name>
</gene>
<comment type="caution">
    <text evidence="1">The sequence shown here is derived from an EMBL/GenBank/DDBJ whole genome shotgun (WGS) entry which is preliminary data.</text>
</comment>
<name>A0A9Q3IX39_9BASI</name>
<dbReference type="GO" id="GO:0003676">
    <property type="term" value="F:nucleic acid binding"/>
    <property type="evidence" value="ECO:0007669"/>
    <property type="project" value="InterPro"/>
</dbReference>
<keyword evidence="2" id="KW-1185">Reference proteome</keyword>
<dbReference type="EMBL" id="AVOT02057383">
    <property type="protein sequence ID" value="MBW0551499.1"/>
    <property type="molecule type" value="Genomic_DNA"/>
</dbReference>
<sequence>MDGLAEEMIQNLEDMIRRSCAYGLEFRYSDGFTHDWCTLIPEFELSYKNYIHASIGKTLEMLEKGWKPKISVYILKKDLVNINPTDSRFKLIIDKVRHHEIKIVTDSFEYAKQKWDKSHKTPELKLGDLILVSNLDFNNIKGPKKLEDSFAGTFIIKALHGKN</sequence>
<dbReference type="AlphaFoldDB" id="A0A9Q3IX39"/>
<evidence type="ECO:0000313" key="2">
    <source>
        <dbReference type="Proteomes" id="UP000765509"/>
    </source>
</evidence>
<dbReference type="InterPro" id="IPR036397">
    <property type="entry name" value="RNaseH_sf"/>
</dbReference>
<protein>
    <submittedName>
        <fullName evidence="1">Uncharacterized protein</fullName>
    </submittedName>
</protein>
<accession>A0A9Q3IX39</accession>